<evidence type="ECO:0000256" key="1">
    <source>
        <dbReference type="SAM" id="MobiDB-lite"/>
    </source>
</evidence>
<protein>
    <submittedName>
        <fullName evidence="2 3">Isoleucyl-tRNA synthetase</fullName>
    </submittedName>
</protein>
<feature type="region of interest" description="Disordered" evidence="1">
    <location>
        <begin position="1"/>
        <end position="29"/>
    </location>
</feature>
<keyword evidence="2" id="KW-0436">Ligase</keyword>
<organism evidence="2">
    <name type="scientific">Anopheles sinensis</name>
    <name type="common">Mosquito</name>
    <dbReference type="NCBI Taxonomy" id="74873"/>
    <lineage>
        <taxon>Eukaryota</taxon>
        <taxon>Metazoa</taxon>
        <taxon>Ecdysozoa</taxon>
        <taxon>Arthropoda</taxon>
        <taxon>Hexapoda</taxon>
        <taxon>Insecta</taxon>
        <taxon>Pterygota</taxon>
        <taxon>Neoptera</taxon>
        <taxon>Endopterygota</taxon>
        <taxon>Diptera</taxon>
        <taxon>Nematocera</taxon>
        <taxon>Culicoidea</taxon>
        <taxon>Culicidae</taxon>
        <taxon>Anophelinae</taxon>
        <taxon>Anopheles</taxon>
    </lineage>
</organism>
<name>A0A084VU28_ANOSI</name>
<dbReference type="GO" id="GO:0004812">
    <property type="term" value="F:aminoacyl-tRNA ligase activity"/>
    <property type="evidence" value="ECO:0007669"/>
    <property type="project" value="UniProtKB-KW"/>
</dbReference>
<keyword evidence="4" id="KW-1185">Reference proteome</keyword>
<dbReference type="EnsemblMetazoa" id="ASIC009063-RA">
    <property type="protein sequence ID" value="ASIC009063-PA"/>
    <property type="gene ID" value="ASIC009063"/>
</dbReference>
<reference evidence="2 4" key="1">
    <citation type="journal article" date="2014" name="BMC Genomics">
        <title>Genome sequence of Anopheles sinensis provides insight into genetics basis of mosquito competence for malaria parasites.</title>
        <authorList>
            <person name="Zhou D."/>
            <person name="Zhang D."/>
            <person name="Ding G."/>
            <person name="Shi L."/>
            <person name="Hou Q."/>
            <person name="Ye Y."/>
            <person name="Xu Y."/>
            <person name="Zhou H."/>
            <person name="Xiong C."/>
            <person name="Li S."/>
            <person name="Yu J."/>
            <person name="Hong S."/>
            <person name="Yu X."/>
            <person name="Zou P."/>
            <person name="Chen C."/>
            <person name="Chang X."/>
            <person name="Wang W."/>
            <person name="Lv Y."/>
            <person name="Sun Y."/>
            <person name="Ma L."/>
            <person name="Shen B."/>
            <person name="Zhu C."/>
        </authorList>
    </citation>
    <scope>NUCLEOTIDE SEQUENCE [LARGE SCALE GENOMIC DNA]</scope>
</reference>
<gene>
    <name evidence="2" type="ORF">ZHAS_00009063</name>
</gene>
<dbReference type="EMBL" id="KE525098">
    <property type="protein sequence ID" value="KFB41472.1"/>
    <property type="molecule type" value="Genomic_DNA"/>
</dbReference>
<proteinExistence type="predicted"/>
<accession>A0A084VU28</accession>
<evidence type="ECO:0000313" key="3">
    <source>
        <dbReference type="EnsemblMetazoa" id="ASIC009063-PA"/>
    </source>
</evidence>
<dbReference type="VEuPathDB" id="VectorBase:ASIC009063"/>
<dbReference type="AlphaFoldDB" id="A0A084VU28"/>
<dbReference type="Proteomes" id="UP000030765">
    <property type="component" value="Unassembled WGS sequence"/>
</dbReference>
<keyword evidence="2" id="KW-0030">Aminoacyl-tRNA synthetase</keyword>
<reference evidence="3" key="2">
    <citation type="submission" date="2020-05" db="UniProtKB">
        <authorList>
            <consortium name="EnsemblMetazoa"/>
        </authorList>
    </citation>
    <scope>IDENTIFICATION</scope>
</reference>
<dbReference type="EMBL" id="ATLV01016628">
    <property type="status" value="NOT_ANNOTATED_CDS"/>
    <property type="molecule type" value="Genomic_DNA"/>
</dbReference>
<evidence type="ECO:0000313" key="4">
    <source>
        <dbReference type="Proteomes" id="UP000030765"/>
    </source>
</evidence>
<feature type="compositionally biased region" description="Basic and acidic residues" evidence="1">
    <location>
        <begin position="1"/>
        <end position="11"/>
    </location>
</feature>
<evidence type="ECO:0000313" key="2">
    <source>
        <dbReference type="EMBL" id="KFB41472.1"/>
    </source>
</evidence>
<sequence length="65" mass="7287">MSVEPLVRDDAGCLQYPSSSPSRGDPLRERPIDVCVARCERMKQLTEEPVRARPGSLRTGRFGAW</sequence>